<protein>
    <submittedName>
        <fullName evidence="1">Uncharacterized protein</fullName>
    </submittedName>
</protein>
<gene>
    <name evidence="1" type="ORF">M5D96_006239</name>
</gene>
<keyword evidence="2" id="KW-1185">Reference proteome</keyword>
<dbReference type="AlphaFoldDB" id="A0A9P9YNM4"/>
<reference evidence="1" key="1">
    <citation type="journal article" date="2023" name="Genome Biol. Evol.">
        <title>Long-read-based Genome Assembly of Drosophila gunungcola Reveals Fewer Chemosensory Genes in Flower-breeding Species.</title>
        <authorList>
            <person name="Negi A."/>
            <person name="Liao B.Y."/>
            <person name="Yeh S.D."/>
        </authorList>
    </citation>
    <scope>NUCLEOTIDE SEQUENCE</scope>
    <source>
        <strain evidence="1">Sukarami</strain>
    </source>
</reference>
<comment type="caution">
    <text evidence="1">The sequence shown here is derived from an EMBL/GenBank/DDBJ whole genome shotgun (WGS) entry which is preliminary data.</text>
</comment>
<evidence type="ECO:0000313" key="2">
    <source>
        <dbReference type="Proteomes" id="UP001059596"/>
    </source>
</evidence>
<organism evidence="1 2">
    <name type="scientific">Drosophila gunungcola</name>
    <name type="common">fruit fly</name>
    <dbReference type="NCBI Taxonomy" id="103775"/>
    <lineage>
        <taxon>Eukaryota</taxon>
        <taxon>Metazoa</taxon>
        <taxon>Ecdysozoa</taxon>
        <taxon>Arthropoda</taxon>
        <taxon>Hexapoda</taxon>
        <taxon>Insecta</taxon>
        <taxon>Pterygota</taxon>
        <taxon>Neoptera</taxon>
        <taxon>Endopterygota</taxon>
        <taxon>Diptera</taxon>
        <taxon>Brachycera</taxon>
        <taxon>Muscomorpha</taxon>
        <taxon>Ephydroidea</taxon>
        <taxon>Drosophilidae</taxon>
        <taxon>Drosophila</taxon>
        <taxon>Sophophora</taxon>
    </lineage>
</organism>
<evidence type="ECO:0000313" key="1">
    <source>
        <dbReference type="EMBL" id="KAI8040299.1"/>
    </source>
</evidence>
<name>A0A9P9YNM4_9MUSC</name>
<dbReference type="EMBL" id="JAMKOV010000004">
    <property type="protein sequence ID" value="KAI8040299.1"/>
    <property type="molecule type" value="Genomic_DNA"/>
</dbReference>
<dbReference type="Proteomes" id="UP001059596">
    <property type="component" value="Unassembled WGS sequence"/>
</dbReference>
<sequence length="32" mass="3841">MEYTERKIKNQVIFAECRDKVPKTLEKRSGDK</sequence>
<proteinExistence type="predicted"/>
<accession>A0A9P9YNM4</accession>